<evidence type="ECO:0000256" key="2">
    <source>
        <dbReference type="ARBA" id="ARBA00005019"/>
    </source>
</evidence>
<dbReference type="CDD" id="cd02165">
    <property type="entry name" value="NMNAT"/>
    <property type="match status" value="1"/>
</dbReference>
<accession>A0A3P1CH26</accession>
<name>A0A3P1CH26_9BACT</name>
<dbReference type="GO" id="GO:0005524">
    <property type="term" value="F:ATP binding"/>
    <property type="evidence" value="ECO:0007669"/>
    <property type="project" value="UniProtKB-KW"/>
</dbReference>
<dbReference type="InterPro" id="IPR014729">
    <property type="entry name" value="Rossmann-like_a/b/a_fold"/>
</dbReference>
<dbReference type="UniPathway" id="UPA00253">
    <property type="reaction ID" value="UER00332"/>
</dbReference>
<evidence type="ECO:0000256" key="6">
    <source>
        <dbReference type="ARBA" id="ARBA00022695"/>
    </source>
</evidence>
<dbReference type="RefSeq" id="WP_124908501.1">
    <property type="nucleotide sequence ID" value="NZ_RQJP01000004.1"/>
</dbReference>
<evidence type="ECO:0000256" key="10">
    <source>
        <dbReference type="ARBA" id="ARBA00048721"/>
    </source>
</evidence>
<keyword evidence="4 11" id="KW-0662">Pyridine nucleotide biosynthesis</keyword>
<protein>
    <recommendedName>
        <fullName evidence="11">Probable nicotinate-nucleotide adenylyltransferase</fullName>
        <ecNumber evidence="11">2.7.7.18</ecNumber>
    </recommendedName>
    <alternativeName>
        <fullName evidence="11">Deamido-NAD(+) diphosphorylase</fullName>
    </alternativeName>
    <alternativeName>
        <fullName evidence="11">Deamido-NAD(+) pyrophosphorylase</fullName>
    </alternativeName>
    <alternativeName>
        <fullName evidence="11">Nicotinate mononucleotide adenylyltransferase</fullName>
        <shortName evidence="11">NaMN adenylyltransferase</shortName>
    </alternativeName>
</protein>
<evidence type="ECO:0000313" key="13">
    <source>
        <dbReference type="EMBL" id="RRB12550.1"/>
    </source>
</evidence>
<evidence type="ECO:0000256" key="9">
    <source>
        <dbReference type="ARBA" id="ARBA00023027"/>
    </source>
</evidence>
<dbReference type="PANTHER" id="PTHR39321">
    <property type="entry name" value="NICOTINATE-NUCLEOTIDE ADENYLYLTRANSFERASE-RELATED"/>
    <property type="match status" value="1"/>
</dbReference>
<comment type="pathway">
    <text evidence="2 11">Cofactor biosynthesis; NAD(+) biosynthesis; deamido-NAD(+) from nicotinate D-ribonucleotide: step 1/1.</text>
</comment>
<dbReference type="HAMAP" id="MF_00244">
    <property type="entry name" value="NaMN_adenylyltr"/>
    <property type="match status" value="1"/>
</dbReference>
<comment type="catalytic activity">
    <reaction evidence="10 11">
        <text>nicotinate beta-D-ribonucleotide + ATP + H(+) = deamido-NAD(+) + diphosphate</text>
        <dbReference type="Rhea" id="RHEA:22860"/>
        <dbReference type="ChEBI" id="CHEBI:15378"/>
        <dbReference type="ChEBI" id="CHEBI:30616"/>
        <dbReference type="ChEBI" id="CHEBI:33019"/>
        <dbReference type="ChEBI" id="CHEBI:57502"/>
        <dbReference type="ChEBI" id="CHEBI:58437"/>
        <dbReference type="EC" id="2.7.7.18"/>
    </reaction>
</comment>
<reference evidence="13 14" key="1">
    <citation type="submission" date="2018-11" db="EMBL/GenBank/DDBJ databases">
        <authorList>
            <person name="Zhou Z."/>
            <person name="Wang G."/>
        </authorList>
    </citation>
    <scope>NUCLEOTIDE SEQUENCE [LARGE SCALE GENOMIC DNA]</scope>
    <source>
        <strain evidence="13 14">KCTC42998</strain>
    </source>
</reference>
<feature type="domain" description="Cytidyltransferase-like" evidence="12">
    <location>
        <begin position="5"/>
        <end position="163"/>
    </location>
</feature>
<dbReference type="InterPro" id="IPR004821">
    <property type="entry name" value="Cyt_trans-like"/>
</dbReference>
<evidence type="ECO:0000256" key="11">
    <source>
        <dbReference type="HAMAP-Rule" id="MF_00244"/>
    </source>
</evidence>
<keyword evidence="7 11" id="KW-0547">Nucleotide-binding</keyword>
<dbReference type="EMBL" id="RQJP01000004">
    <property type="protein sequence ID" value="RRB12550.1"/>
    <property type="molecule type" value="Genomic_DNA"/>
</dbReference>
<evidence type="ECO:0000256" key="1">
    <source>
        <dbReference type="ARBA" id="ARBA00002324"/>
    </source>
</evidence>
<dbReference type="Pfam" id="PF01467">
    <property type="entry name" value="CTP_transf_like"/>
    <property type="match status" value="1"/>
</dbReference>
<dbReference type="InterPro" id="IPR005248">
    <property type="entry name" value="NadD/NMNAT"/>
</dbReference>
<evidence type="ECO:0000256" key="7">
    <source>
        <dbReference type="ARBA" id="ARBA00022741"/>
    </source>
</evidence>
<evidence type="ECO:0000313" key="14">
    <source>
        <dbReference type="Proteomes" id="UP000274271"/>
    </source>
</evidence>
<dbReference type="GO" id="GO:0009435">
    <property type="term" value="P:NAD+ biosynthetic process"/>
    <property type="evidence" value="ECO:0007669"/>
    <property type="project" value="UniProtKB-UniRule"/>
</dbReference>
<evidence type="ECO:0000256" key="3">
    <source>
        <dbReference type="ARBA" id="ARBA00009014"/>
    </source>
</evidence>
<keyword evidence="9 11" id="KW-0520">NAD</keyword>
<dbReference type="SUPFAM" id="SSF52374">
    <property type="entry name" value="Nucleotidylyl transferase"/>
    <property type="match status" value="1"/>
</dbReference>
<dbReference type="GO" id="GO:0004515">
    <property type="term" value="F:nicotinate-nucleotide adenylyltransferase activity"/>
    <property type="evidence" value="ECO:0007669"/>
    <property type="project" value="UniProtKB-UniRule"/>
</dbReference>
<dbReference type="NCBIfam" id="TIGR00125">
    <property type="entry name" value="cyt_tran_rel"/>
    <property type="match status" value="1"/>
</dbReference>
<dbReference type="EC" id="2.7.7.18" evidence="11"/>
<dbReference type="Proteomes" id="UP000274271">
    <property type="component" value="Unassembled WGS sequence"/>
</dbReference>
<keyword evidence="6 11" id="KW-0548">Nucleotidyltransferase</keyword>
<dbReference type="AlphaFoldDB" id="A0A3P1CH26"/>
<comment type="caution">
    <text evidence="13">The sequence shown here is derived from an EMBL/GenBank/DDBJ whole genome shotgun (WGS) entry which is preliminary data.</text>
</comment>
<evidence type="ECO:0000256" key="4">
    <source>
        <dbReference type="ARBA" id="ARBA00022642"/>
    </source>
</evidence>
<sequence>MKIGLFFGSFNPIHIGHLIIANTMATTTDLEQVWFVVSPQNPFKKNKSLLHEFDRIDLVERAIADNSKLKATDFEFSMPRPSFTIDTLIRLQEKYPQHQFKLIIGGDNLAQFPNWKNYEQILEYYGLYVYPRPNSAPSPLEQHPNVRFVQAPLLDISATFIRECIKNNRSIRYMVPDVVGEMIERKKFYV</sequence>
<evidence type="ECO:0000259" key="12">
    <source>
        <dbReference type="Pfam" id="PF01467"/>
    </source>
</evidence>
<keyword evidence="14" id="KW-1185">Reference proteome</keyword>
<dbReference type="NCBIfam" id="TIGR00482">
    <property type="entry name" value="nicotinate (nicotinamide) nucleotide adenylyltransferase"/>
    <property type="match status" value="1"/>
</dbReference>
<organism evidence="13 14">
    <name type="scientific">Larkinella knui</name>
    <dbReference type="NCBI Taxonomy" id="2025310"/>
    <lineage>
        <taxon>Bacteria</taxon>
        <taxon>Pseudomonadati</taxon>
        <taxon>Bacteroidota</taxon>
        <taxon>Cytophagia</taxon>
        <taxon>Cytophagales</taxon>
        <taxon>Spirosomataceae</taxon>
        <taxon>Larkinella</taxon>
    </lineage>
</organism>
<keyword evidence="8 11" id="KW-0067">ATP-binding</keyword>
<dbReference type="Gene3D" id="3.40.50.620">
    <property type="entry name" value="HUPs"/>
    <property type="match status" value="1"/>
</dbReference>
<comment type="similarity">
    <text evidence="3 11">Belongs to the NadD family.</text>
</comment>
<evidence type="ECO:0000256" key="8">
    <source>
        <dbReference type="ARBA" id="ARBA00022840"/>
    </source>
</evidence>
<dbReference type="PANTHER" id="PTHR39321:SF3">
    <property type="entry name" value="PHOSPHOPANTETHEINE ADENYLYLTRANSFERASE"/>
    <property type="match status" value="1"/>
</dbReference>
<dbReference type="OrthoDB" id="5295945at2"/>
<comment type="function">
    <text evidence="1 11">Catalyzes the reversible adenylation of nicotinate mononucleotide (NaMN) to nicotinic acid adenine dinucleotide (NaAD).</text>
</comment>
<evidence type="ECO:0000256" key="5">
    <source>
        <dbReference type="ARBA" id="ARBA00022679"/>
    </source>
</evidence>
<proteinExistence type="inferred from homology"/>
<keyword evidence="5 11" id="KW-0808">Transferase</keyword>
<gene>
    <name evidence="11" type="primary">nadD</name>
    <name evidence="13" type="ORF">EHT87_20360</name>
</gene>